<proteinExistence type="predicted"/>
<dbReference type="Pfam" id="PF05930">
    <property type="entry name" value="Phage_AlpA"/>
    <property type="match status" value="1"/>
</dbReference>
<protein>
    <recommendedName>
        <fullName evidence="3">Transcriptional regulator, AlpA family</fullName>
    </recommendedName>
</protein>
<gene>
    <name evidence="1" type="ORF">GCM10012284_32400</name>
</gene>
<organism evidence="1 2">
    <name type="scientific">Mangrovihabitans endophyticus</name>
    <dbReference type="NCBI Taxonomy" id="1751298"/>
    <lineage>
        <taxon>Bacteria</taxon>
        <taxon>Bacillati</taxon>
        <taxon>Actinomycetota</taxon>
        <taxon>Actinomycetes</taxon>
        <taxon>Micromonosporales</taxon>
        <taxon>Micromonosporaceae</taxon>
        <taxon>Mangrovihabitans</taxon>
    </lineage>
</organism>
<dbReference type="RefSeq" id="WP_189080038.1">
    <property type="nucleotide sequence ID" value="NZ_BMMX01000013.1"/>
</dbReference>
<comment type="caution">
    <text evidence="1">The sequence shown here is derived from an EMBL/GenBank/DDBJ whole genome shotgun (WGS) entry which is preliminary data.</text>
</comment>
<keyword evidence="2" id="KW-1185">Reference proteome</keyword>
<name>A0A8J3C1P1_9ACTN</name>
<dbReference type="EMBL" id="BMMX01000013">
    <property type="protein sequence ID" value="GGK95770.1"/>
    <property type="molecule type" value="Genomic_DNA"/>
</dbReference>
<reference evidence="1" key="1">
    <citation type="journal article" date="2014" name="Int. J. Syst. Evol. Microbiol.">
        <title>Complete genome sequence of Corynebacterium casei LMG S-19264T (=DSM 44701T), isolated from a smear-ripened cheese.</title>
        <authorList>
            <consortium name="US DOE Joint Genome Institute (JGI-PGF)"/>
            <person name="Walter F."/>
            <person name="Albersmeier A."/>
            <person name="Kalinowski J."/>
            <person name="Ruckert C."/>
        </authorList>
    </citation>
    <scope>NUCLEOTIDE SEQUENCE</scope>
    <source>
        <strain evidence="1">CGMCC 4.7299</strain>
    </source>
</reference>
<dbReference type="Proteomes" id="UP000656042">
    <property type="component" value="Unassembled WGS sequence"/>
</dbReference>
<reference evidence="1" key="2">
    <citation type="submission" date="2020-09" db="EMBL/GenBank/DDBJ databases">
        <authorList>
            <person name="Sun Q."/>
            <person name="Zhou Y."/>
        </authorList>
    </citation>
    <scope>NUCLEOTIDE SEQUENCE</scope>
    <source>
        <strain evidence="1">CGMCC 4.7299</strain>
    </source>
</reference>
<evidence type="ECO:0008006" key="3">
    <source>
        <dbReference type="Google" id="ProtNLM"/>
    </source>
</evidence>
<accession>A0A8J3C1P1</accession>
<evidence type="ECO:0000313" key="1">
    <source>
        <dbReference type="EMBL" id="GGK95770.1"/>
    </source>
</evidence>
<dbReference type="InterPro" id="IPR010260">
    <property type="entry name" value="AlpA"/>
</dbReference>
<dbReference type="AlphaFoldDB" id="A0A8J3C1P1"/>
<evidence type="ECO:0000313" key="2">
    <source>
        <dbReference type="Proteomes" id="UP000656042"/>
    </source>
</evidence>
<sequence length="68" mass="7922">MRKTSIRLVGAHEIRLILGDISRQRVYQLTKRTDFPTPAAALKQGKVWLTDEVEEWISGRPLLKQRLH</sequence>